<dbReference type="EMBL" id="JAPMXC010000001">
    <property type="protein sequence ID" value="MCY0387019.1"/>
    <property type="molecule type" value="Genomic_DNA"/>
</dbReference>
<dbReference type="PANTHER" id="PTHR45947">
    <property type="entry name" value="SULFOQUINOVOSYL TRANSFERASE SQD2"/>
    <property type="match status" value="1"/>
</dbReference>
<evidence type="ECO:0000259" key="1">
    <source>
        <dbReference type="Pfam" id="PF00534"/>
    </source>
</evidence>
<sequence>MKILLTNFHTGHGGGHLTYIVALAKGLSLQNDITVATPAGSALLRQVQGLINVDAIPINFRPCIKTYFRDLRHLRRVIRHGRFDIVHVNGSADHRQVMLATWLLWRRPAIVFTKHNDYPTGSPGNRWRARFATRHTIAVSAYVAQLLSTSAYRAVTIVRHGVDTQGACHPDLRTAWHATRRRLLGHDDAGHIVLGSTAGTGAHKGWLHLIDALTHLPPGERSRFSVILAGALPTAEQLAHVQRCRLRDQVHFTGLIENPTEVLGCSDVAFVLSYRETLSYACREAMAAGLPVIVTGTGGLTENVDDGVDGWVVPVADAQAIAAVLRAILENPARVGAMGAAARRKSMAAFGMAEFLDATQAVYALAAARRPARTVAHWRDRAHDAVHAIGMPLRRVVSRLGQTFSSIQHDSEVVTVRPEHPDS</sequence>
<evidence type="ECO:0000259" key="2">
    <source>
        <dbReference type="Pfam" id="PF13439"/>
    </source>
</evidence>
<comment type="caution">
    <text evidence="3">The sequence shown here is derived from an EMBL/GenBank/DDBJ whole genome shotgun (WGS) entry which is preliminary data.</text>
</comment>
<organism evidence="3 4">
    <name type="scientific">Robbsia betulipollinis</name>
    <dbReference type="NCBI Taxonomy" id="2981849"/>
    <lineage>
        <taxon>Bacteria</taxon>
        <taxon>Pseudomonadati</taxon>
        <taxon>Pseudomonadota</taxon>
        <taxon>Betaproteobacteria</taxon>
        <taxon>Burkholderiales</taxon>
        <taxon>Burkholderiaceae</taxon>
        <taxon>Robbsia</taxon>
    </lineage>
</organism>
<dbReference type="Pfam" id="PF13439">
    <property type="entry name" value="Glyco_transf_4"/>
    <property type="match status" value="1"/>
</dbReference>
<dbReference type="EC" id="2.4.-.-" evidence="3"/>
<dbReference type="SUPFAM" id="SSF53756">
    <property type="entry name" value="UDP-Glycosyltransferase/glycogen phosphorylase"/>
    <property type="match status" value="1"/>
</dbReference>
<feature type="domain" description="Glycosyl transferase family 1" evidence="1">
    <location>
        <begin position="202"/>
        <end position="344"/>
    </location>
</feature>
<keyword evidence="3" id="KW-0808">Transferase</keyword>
<evidence type="ECO:0000313" key="4">
    <source>
        <dbReference type="Proteomes" id="UP001082899"/>
    </source>
</evidence>
<reference evidence="3" key="1">
    <citation type="submission" date="2022-11" db="EMBL/GenBank/DDBJ databases">
        <title>Robbsia betulipollinis sp. nov., isolated from pollen of birch (Betula pendula).</title>
        <authorList>
            <person name="Shi H."/>
            <person name="Ambika Manirajan B."/>
            <person name="Ratering S."/>
            <person name="Geissler-Plaum R."/>
            <person name="Schnell S."/>
        </authorList>
    </citation>
    <scope>NUCLEOTIDE SEQUENCE</scope>
    <source>
        <strain evidence="3">Bb-Pol-6</strain>
    </source>
</reference>
<dbReference type="Pfam" id="PF00534">
    <property type="entry name" value="Glycos_transf_1"/>
    <property type="match status" value="1"/>
</dbReference>
<keyword evidence="3" id="KW-0328">Glycosyltransferase</keyword>
<dbReference type="RefSeq" id="WP_267846711.1">
    <property type="nucleotide sequence ID" value="NZ_JAPMXC010000001.1"/>
</dbReference>
<dbReference type="PANTHER" id="PTHR45947:SF3">
    <property type="entry name" value="SULFOQUINOVOSYL TRANSFERASE SQD2"/>
    <property type="match status" value="1"/>
</dbReference>
<name>A0ABT3ZKF8_9BURK</name>
<gene>
    <name evidence="3" type="ORF">OVY01_07175</name>
</gene>
<dbReference type="InterPro" id="IPR001296">
    <property type="entry name" value="Glyco_trans_1"/>
</dbReference>
<feature type="domain" description="Glycosyltransferase subfamily 4-like N-terminal" evidence="2">
    <location>
        <begin position="14"/>
        <end position="165"/>
    </location>
</feature>
<dbReference type="GO" id="GO:0016757">
    <property type="term" value="F:glycosyltransferase activity"/>
    <property type="evidence" value="ECO:0007669"/>
    <property type="project" value="UniProtKB-KW"/>
</dbReference>
<dbReference type="InterPro" id="IPR028098">
    <property type="entry name" value="Glyco_trans_4-like_N"/>
</dbReference>
<proteinExistence type="predicted"/>
<accession>A0ABT3ZKF8</accession>
<keyword evidence="4" id="KW-1185">Reference proteome</keyword>
<dbReference type="Gene3D" id="3.40.50.2000">
    <property type="entry name" value="Glycogen Phosphorylase B"/>
    <property type="match status" value="2"/>
</dbReference>
<dbReference type="Proteomes" id="UP001082899">
    <property type="component" value="Unassembled WGS sequence"/>
</dbReference>
<protein>
    <submittedName>
        <fullName evidence="3">Glycosyltransferase</fullName>
        <ecNumber evidence="3">2.4.-.-</ecNumber>
    </submittedName>
</protein>
<dbReference type="InterPro" id="IPR050194">
    <property type="entry name" value="Glycosyltransferase_grp1"/>
</dbReference>
<evidence type="ECO:0000313" key="3">
    <source>
        <dbReference type="EMBL" id="MCY0387019.1"/>
    </source>
</evidence>